<dbReference type="Proteomes" id="UP000184517">
    <property type="component" value="Unassembled WGS sequence"/>
</dbReference>
<organism evidence="3 4">
    <name type="scientific">Marinomonas polaris DSM 16579</name>
    <dbReference type="NCBI Taxonomy" id="1122206"/>
    <lineage>
        <taxon>Bacteria</taxon>
        <taxon>Pseudomonadati</taxon>
        <taxon>Pseudomonadota</taxon>
        <taxon>Gammaproteobacteria</taxon>
        <taxon>Oceanospirillales</taxon>
        <taxon>Oceanospirillaceae</taxon>
        <taxon>Marinomonas</taxon>
    </lineage>
</organism>
<reference evidence="4" key="1">
    <citation type="submission" date="2016-11" db="EMBL/GenBank/DDBJ databases">
        <authorList>
            <person name="Varghese N."/>
            <person name="Submissions S."/>
        </authorList>
    </citation>
    <scope>NUCLEOTIDE SEQUENCE [LARGE SCALE GENOMIC DNA]</scope>
    <source>
        <strain evidence="4">DSM 16579</strain>
    </source>
</reference>
<evidence type="ECO:0000256" key="1">
    <source>
        <dbReference type="SAM" id="Coils"/>
    </source>
</evidence>
<keyword evidence="4" id="KW-1185">Reference proteome</keyword>
<evidence type="ECO:0000256" key="2">
    <source>
        <dbReference type="SAM" id="Phobius"/>
    </source>
</evidence>
<dbReference type="EMBL" id="FQVF01000015">
    <property type="protein sequence ID" value="SHG04482.1"/>
    <property type="molecule type" value="Genomic_DNA"/>
</dbReference>
<keyword evidence="2" id="KW-1133">Transmembrane helix</keyword>
<feature type="coiled-coil region" evidence="1">
    <location>
        <begin position="220"/>
        <end position="302"/>
    </location>
</feature>
<feature type="transmembrane region" description="Helical" evidence="2">
    <location>
        <begin position="141"/>
        <end position="162"/>
    </location>
</feature>
<sequence length="390" mass="43312">MLKQLGKINGYYIAILLAIVFSWWGLLDTKASEYVSSSLVQALSAFGLAKLFNATVSVLQSIQISVFVSSVTIGELLDPFNDMVEDFSGVMKVAVSSLIFQSILLKIIATVYFKAFVTLSGLLFGYLYWVKSRFIEVAYKVFVTAVGAKFLLVLVVLLSALVDASFLNEEKTQTMDKIQVHSDEMNEVTTGLGVAADLKQSLDKDKQTIQIKLDEQQNVLSNHGARLVELTAQNESLNRQISARKDTLSALDILFNNDEILADLRTQQSALSDDRQRTEQNIKTSKNKINALQQSIDDLGNLTLEDQGFFASIKQSTFGLSHFKDKISEYVGTLNGLVNDFLTLLALFAFNTVLIPVLFLYLGAKGFKLVWQMKPSDLIERAKQGVKESL</sequence>
<feature type="transmembrane region" description="Helical" evidence="2">
    <location>
        <begin position="9"/>
        <end position="27"/>
    </location>
</feature>
<dbReference type="STRING" id="1122206.SAMN02745753_03135"/>
<dbReference type="OrthoDB" id="5293851at2"/>
<evidence type="ECO:0000313" key="3">
    <source>
        <dbReference type="EMBL" id="SHG04482.1"/>
    </source>
</evidence>
<feature type="transmembrane region" description="Helical" evidence="2">
    <location>
        <begin position="341"/>
        <end position="364"/>
    </location>
</feature>
<dbReference type="AlphaFoldDB" id="A0A1M5GLU0"/>
<keyword evidence="2" id="KW-0472">Membrane</keyword>
<protein>
    <submittedName>
        <fullName evidence="3">Uncharacterized protein</fullName>
    </submittedName>
</protein>
<keyword evidence="1" id="KW-0175">Coiled coil</keyword>
<name>A0A1M5GLU0_9GAMM</name>
<accession>A0A1M5GLU0</accession>
<keyword evidence="2" id="KW-0812">Transmembrane</keyword>
<evidence type="ECO:0000313" key="4">
    <source>
        <dbReference type="Proteomes" id="UP000184517"/>
    </source>
</evidence>
<dbReference type="RefSeq" id="WP_072840617.1">
    <property type="nucleotide sequence ID" value="NZ_FQVF01000015.1"/>
</dbReference>
<proteinExistence type="predicted"/>
<feature type="transmembrane region" description="Helical" evidence="2">
    <location>
        <begin position="103"/>
        <end position="129"/>
    </location>
</feature>
<gene>
    <name evidence="3" type="ORF">SAMN02745753_03135</name>
</gene>